<feature type="compositionally biased region" description="Basic and acidic residues" evidence="9">
    <location>
        <begin position="63"/>
        <end position="82"/>
    </location>
</feature>
<dbReference type="GO" id="GO:0052905">
    <property type="term" value="F:tRNA (guanosine(9)-N1)-methyltransferase activity"/>
    <property type="evidence" value="ECO:0007669"/>
    <property type="project" value="UniProtKB-EC"/>
</dbReference>
<evidence type="ECO:0000256" key="9">
    <source>
        <dbReference type="SAM" id="MobiDB-lite"/>
    </source>
</evidence>
<dbReference type="PROSITE" id="PS51675">
    <property type="entry name" value="SAM_MT_TRM10"/>
    <property type="match status" value="1"/>
</dbReference>
<feature type="compositionally biased region" description="Pro residues" evidence="9">
    <location>
        <begin position="1"/>
        <end position="16"/>
    </location>
</feature>
<dbReference type="InterPro" id="IPR038459">
    <property type="entry name" value="MT_TRM10-typ_sf"/>
</dbReference>
<evidence type="ECO:0000313" key="12">
    <source>
        <dbReference type="Proteomes" id="UP000027265"/>
    </source>
</evidence>
<feature type="compositionally biased region" description="Low complexity" evidence="9">
    <location>
        <begin position="17"/>
        <end position="26"/>
    </location>
</feature>
<dbReference type="FunCoup" id="A0A067QKT6">
    <property type="interactions" value="660"/>
</dbReference>
<evidence type="ECO:0000256" key="6">
    <source>
        <dbReference type="ARBA" id="ARBA00031792"/>
    </source>
</evidence>
<dbReference type="GO" id="GO:0002939">
    <property type="term" value="P:tRNA N1-guanine methylation"/>
    <property type="evidence" value="ECO:0007669"/>
    <property type="project" value="TreeGrafter"/>
</dbReference>
<organism evidence="11 12">
    <name type="scientific">Jaapia argillacea MUCL 33604</name>
    <dbReference type="NCBI Taxonomy" id="933084"/>
    <lineage>
        <taxon>Eukaryota</taxon>
        <taxon>Fungi</taxon>
        <taxon>Dikarya</taxon>
        <taxon>Basidiomycota</taxon>
        <taxon>Agaricomycotina</taxon>
        <taxon>Agaricomycetes</taxon>
        <taxon>Agaricomycetidae</taxon>
        <taxon>Jaapiales</taxon>
        <taxon>Jaapiaceae</taxon>
        <taxon>Jaapia</taxon>
    </lineage>
</organism>
<evidence type="ECO:0000256" key="5">
    <source>
        <dbReference type="ARBA" id="ARBA00022691"/>
    </source>
</evidence>
<proteinExistence type="predicted"/>
<dbReference type="OrthoDB" id="278300at2759"/>
<dbReference type="CDD" id="cd18089">
    <property type="entry name" value="SPOUT_Trm10-like"/>
    <property type="match status" value="1"/>
</dbReference>
<accession>A0A067QKT6</accession>
<dbReference type="STRING" id="933084.A0A067QKT6"/>
<protein>
    <recommendedName>
        <fullName evidence="2">tRNA (guanine(9)-N1)-methyltransferase</fullName>
        <ecNumber evidence="1">2.1.1.221</ecNumber>
    </recommendedName>
    <alternativeName>
        <fullName evidence="7">tRNA methyltransferase 10</fullName>
    </alternativeName>
    <alternativeName>
        <fullName evidence="6">tRNA(m1G9)-methyltransferase</fullName>
    </alternativeName>
</protein>
<dbReference type="InParanoid" id="A0A067QKT6"/>
<dbReference type="Proteomes" id="UP000027265">
    <property type="component" value="Unassembled WGS sequence"/>
</dbReference>
<dbReference type="EMBL" id="KL197709">
    <property type="protein sequence ID" value="KDQ64132.1"/>
    <property type="molecule type" value="Genomic_DNA"/>
</dbReference>
<feature type="region of interest" description="Disordered" evidence="9">
    <location>
        <begin position="314"/>
        <end position="381"/>
    </location>
</feature>
<evidence type="ECO:0000313" key="11">
    <source>
        <dbReference type="EMBL" id="KDQ64132.1"/>
    </source>
</evidence>
<keyword evidence="12" id="KW-1185">Reference proteome</keyword>
<evidence type="ECO:0000256" key="3">
    <source>
        <dbReference type="ARBA" id="ARBA00022603"/>
    </source>
</evidence>
<dbReference type="Gene3D" id="3.40.1280.30">
    <property type="match status" value="1"/>
</dbReference>
<evidence type="ECO:0000256" key="4">
    <source>
        <dbReference type="ARBA" id="ARBA00022679"/>
    </source>
</evidence>
<gene>
    <name evidence="11" type="ORF">JAAARDRAFT_118062</name>
</gene>
<dbReference type="InterPro" id="IPR007356">
    <property type="entry name" value="tRNA_m1G_MeTrfase_euk"/>
</dbReference>
<keyword evidence="3" id="KW-0489">Methyltransferase</keyword>
<evidence type="ECO:0000256" key="1">
    <source>
        <dbReference type="ARBA" id="ARBA00012797"/>
    </source>
</evidence>
<feature type="compositionally biased region" description="Acidic residues" evidence="9">
    <location>
        <begin position="325"/>
        <end position="343"/>
    </location>
</feature>
<comment type="catalytic activity">
    <reaction evidence="8">
        <text>guanosine(9) in tRNA + S-adenosyl-L-methionine = N(1)-methylguanosine(9) in tRNA + S-adenosyl-L-homocysteine + H(+)</text>
        <dbReference type="Rhea" id="RHEA:43156"/>
        <dbReference type="Rhea" id="RHEA-COMP:10367"/>
        <dbReference type="Rhea" id="RHEA-COMP:10368"/>
        <dbReference type="ChEBI" id="CHEBI:15378"/>
        <dbReference type="ChEBI" id="CHEBI:57856"/>
        <dbReference type="ChEBI" id="CHEBI:59789"/>
        <dbReference type="ChEBI" id="CHEBI:73542"/>
        <dbReference type="ChEBI" id="CHEBI:74269"/>
        <dbReference type="EC" id="2.1.1.221"/>
    </reaction>
</comment>
<dbReference type="PANTHER" id="PTHR13563:SF13">
    <property type="entry name" value="TRNA METHYLTRANSFERASE 10 HOMOLOG A"/>
    <property type="match status" value="1"/>
</dbReference>
<dbReference type="HOGENOM" id="CLU_034384_1_1_1"/>
<evidence type="ECO:0000256" key="2">
    <source>
        <dbReference type="ARBA" id="ARBA00020451"/>
    </source>
</evidence>
<keyword evidence="4" id="KW-0808">Transferase</keyword>
<dbReference type="InterPro" id="IPR028564">
    <property type="entry name" value="MT_TRM10-typ"/>
</dbReference>
<feature type="domain" description="SAM-dependent MTase TRM10-type" evidence="10">
    <location>
        <begin position="80"/>
        <end position="314"/>
    </location>
</feature>
<feature type="compositionally biased region" description="Basic and acidic residues" evidence="9">
    <location>
        <begin position="344"/>
        <end position="361"/>
    </location>
</feature>
<name>A0A067QKT6_9AGAM</name>
<sequence length="381" mass="42988">MDLPPTVEPPPEPNPGPSSTETPNPSKSALKKQAKAARLNALKLERRAREKEAKKEKKRVRAEKRAAGDLDSDEERREEEKRRLKKKQKKGNVGEPFGARVVVDLGFDELMSEKEVASLCSQLAYTYSANRRSARPFSLLFTSLNGRTLSRLEGINNSSYKRWNDTEWWQDDYDKLWEPRDDQGTVAPQVNVEGEVTTEVTSPPIIQRIAVAPQDTVVYLTADSSEELTELKEGETYIIGGICDHNRYKNLCLNKANKSAIRTARLPIGTYLSHLPTRKVLTVNQVFEIMLKWAETRDWEQALYAVIPKRKFQGKDQKSSKGEDEGVDEQGLAEDGLEEDVEETEKGAFDDADLHTEEANNDRVSSPTSHRSIVPSIATFQ</sequence>
<dbReference type="EC" id="2.1.1.221" evidence="1"/>
<dbReference type="AlphaFoldDB" id="A0A067QKT6"/>
<evidence type="ECO:0000256" key="7">
    <source>
        <dbReference type="ARBA" id="ARBA00032166"/>
    </source>
</evidence>
<reference evidence="12" key="1">
    <citation type="journal article" date="2014" name="Proc. Natl. Acad. Sci. U.S.A.">
        <title>Extensive sampling of basidiomycete genomes demonstrates inadequacy of the white-rot/brown-rot paradigm for wood decay fungi.</title>
        <authorList>
            <person name="Riley R."/>
            <person name="Salamov A.A."/>
            <person name="Brown D.W."/>
            <person name="Nagy L.G."/>
            <person name="Floudas D."/>
            <person name="Held B.W."/>
            <person name="Levasseur A."/>
            <person name="Lombard V."/>
            <person name="Morin E."/>
            <person name="Otillar R."/>
            <person name="Lindquist E.A."/>
            <person name="Sun H."/>
            <person name="LaButti K.M."/>
            <person name="Schmutz J."/>
            <person name="Jabbour D."/>
            <person name="Luo H."/>
            <person name="Baker S.E."/>
            <person name="Pisabarro A.G."/>
            <person name="Walton J.D."/>
            <person name="Blanchette R.A."/>
            <person name="Henrissat B."/>
            <person name="Martin F."/>
            <person name="Cullen D."/>
            <person name="Hibbett D.S."/>
            <person name="Grigoriev I.V."/>
        </authorList>
    </citation>
    <scope>NUCLEOTIDE SEQUENCE [LARGE SCALE GENOMIC DNA]</scope>
    <source>
        <strain evidence="12">MUCL 33604</strain>
    </source>
</reference>
<dbReference type="GO" id="GO:0005634">
    <property type="term" value="C:nucleus"/>
    <property type="evidence" value="ECO:0007669"/>
    <property type="project" value="TreeGrafter"/>
</dbReference>
<feature type="compositionally biased region" description="Polar residues" evidence="9">
    <location>
        <begin position="362"/>
        <end position="371"/>
    </location>
</feature>
<dbReference type="PANTHER" id="PTHR13563">
    <property type="entry name" value="TRNA (GUANINE-9-) METHYLTRANSFERASE"/>
    <property type="match status" value="1"/>
</dbReference>
<feature type="region of interest" description="Disordered" evidence="9">
    <location>
        <begin position="1"/>
        <end position="92"/>
    </location>
</feature>
<evidence type="ECO:0000256" key="8">
    <source>
        <dbReference type="ARBA" id="ARBA00048434"/>
    </source>
</evidence>
<dbReference type="GO" id="GO:0000049">
    <property type="term" value="F:tRNA binding"/>
    <property type="evidence" value="ECO:0007669"/>
    <property type="project" value="TreeGrafter"/>
</dbReference>
<evidence type="ECO:0000259" key="10">
    <source>
        <dbReference type="PROSITE" id="PS51675"/>
    </source>
</evidence>
<feature type="compositionally biased region" description="Basic and acidic residues" evidence="9">
    <location>
        <begin position="43"/>
        <end position="55"/>
    </location>
</feature>
<feature type="compositionally biased region" description="Basic and acidic residues" evidence="9">
    <location>
        <begin position="314"/>
        <end position="324"/>
    </location>
</feature>
<keyword evidence="5" id="KW-0949">S-adenosyl-L-methionine</keyword>